<dbReference type="InterPro" id="IPR052893">
    <property type="entry name" value="TCS_response_regulator"/>
</dbReference>
<gene>
    <name evidence="1" type="ORF">CCAX7_24320</name>
</gene>
<protein>
    <submittedName>
        <fullName evidence="1">Response regulator</fullName>
    </submittedName>
</protein>
<dbReference type="PROSITE" id="PS50110">
    <property type="entry name" value="RESPONSE_REGULATORY"/>
    <property type="match status" value="1"/>
</dbReference>
<dbReference type="AlphaFoldDB" id="A0A402CVC3"/>
<dbReference type="PANTHER" id="PTHR44520:SF1">
    <property type="entry name" value="TWO-COMPONENT SYSTEM REGULATORY PROTEIN"/>
    <property type="match status" value="1"/>
</dbReference>
<dbReference type="Proteomes" id="UP000287394">
    <property type="component" value="Chromosome"/>
</dbReference>
<evidence type="ECO:0000313" key="1">
    <source>
        <dbReference type="EMBL" id="BDI30381.1"/>
    </source>
</evidence>
<reference evidence="1 2" key="1">
    <citation type="journal article" date="2019" name="Int. J. Syst. Evol. Microbiol.">
        <title>Capsulimonas corticalis gen. nov., sp. nov., an aerobic capsulated bacterium, of a novel bacterial order, Capsulimonadales ord. nov., of the class Armatimonadia of the phylum Armatimonadetes.</title>
        <authorList>
            <person name="Li J."/>
            <person name="Kudo C."/>
            <person name="Tonouchi A."/>
        </authorList>
    </citation>
    <scope>NUCLEOTIDE SEQUENCE [LARGE SCALE GENOMIC DNA]</scope>
    <source>
        <strain evidence="1 2">AX-7</strain>
    </source>
</reference>
<sequence length="154" mass="17184">MPTEIAKVPLIIMADDDADDRLLVREAAAECAISANVVFVEDGVDLMDYLYRRGSHANRIRQSPAFILLDLNMPKKGGCEALLEIKSEPTLRHIPVVVLTTSNAERDIIRSYRLGANSYIQKPDTFEGLVDVVKTLQKYWLNTAIVPITDLEGQ</sequence>
<dbReference type="Pfam" id="PF00072">
    <property type="entry name" value="Response_reg"/>
    <property type="match status" value="1"/>
</dbReference>
<evidence type="ECO:0000313" key="2">
    <source>
        <dbReference type="Proteomes" id="UP000287394"/>
    </source>
</evidence>
<dbReference type="InterPro" id="IPR011006">
    <property type="entry name" value="CheY-like_superfamily"/>
</dbReference>
<keyword evidence="2" id="KW-1185">Reference proteome</keyword>
<dbReference type="RefSeq" id="WP_218025578.1">
    <property type="nucleotide sequence ID" value="NZ_AP025739.1"/>
</dbReference>
<dbReference type="PANTHER" id="PTHR44520">
    <property type="entry name" value="RESPONSE REGULATOR RCP1-RELATED"/>
    <property type="match status" value="1"/>
</dbReference>
<accession>A0A402CVC3</accession>
<dbReference type="CDD" id="cd17557">
    <property type="entry name" value="REC_Rcp-like"/>
    <property type="match status" value="1"/>
</dbReference>
<dbReference type="GO" id="GO:0000160">
    <property type="term" value="P:phosphorelay signal transduction system"/>
    <property type="evidence" value="ECO:0007669"/>
    <property type="project" value="InterPro"/>
</dbReference>
<dbReference type="SMART" id="SM00448">
    <property type="entry name" value="REC"/>
    <property type="match status" value="1"/>
</dbReference>
<proteinExistence type="predicted"/>
<dbReference type="KEGG" id="ccot:CCAX7_24320"/>
<name>A0A402CVC3_9BACT</name>
<dbReference type="SUPFAM" id="SSF52172">
    <property type="entry name" value="CheY-like"/>
    <property type="match status" value="1"/>
</dbReference>
<dbReference type="Gene3D" id="3.40.50.2300">
    <property type="match status" value="1"/>
</dbReference>
<dbReference type="EMBL" id="AP025739">
    <property type="protein sequence ID" value="BDI30381.1"/>
    <property type="molecule type" value="Genomic_DNA"/>
</dbReference>
<organism evidence="1 2">
    <name type="scientific">Capsulimonas corticalis</name>
    <dbReference type="NCBI Taxonomy" id="2219043"/>
    <lineage>
        <taxon>Bacteria</taxon>
        <taxon>Bacillati</taxon>
        <taxon>Armatimonadota</taxon>
        <taxon>Armatimonadia</taxon>
        <taxon>Capsulimonadales</taxon>
        <taxon>Capsulimonadaceae</taxon>
        <taxon>Capsulimonas</taxon>
    </lineage>
</organism>
<dbReference type="InterPro" id="IPR001789">
    <property type="entry name" value="Sig_transdc_resp-reg_receiver"/>
</dbReference>